<dbReference type="EMBL" id="LAZR01035086">
    <property type="protein sequence ID" value="KKL28472.1"/>
    <property type="molecule type" value="Genomic_DNA"/>
</dbReference>
<comment type="caution">
    <text evidence="1">The sequence shown here is derived from an EMBL/GenBank/DDBJ whole genome shotgun (WGS) entry which is preliminary data.</text>
</comment>
<gene>
    <name evidence="1" type="ORF">LCGC14_2374820</name>
</gene>
<name>A0A0F9CPX3_9ZZZZ</name>
<protein>
    <submittedName>
        <fullName evidence="1">Uncharacterized protein</fullName>
    </submittedName>
</protein>
<organism evidence="1">
    <name type="scientific">marine sediment metagenome</name>
    <dbReference type="NCBI Taxonomy" id="412755"/>
    <lineage>
        <taxon>unclassified sequences</taxon>
        <taxon>metagenomes</taxon>
        <taxon>ecological metagenomes</taxon>
    </lineage>
</organism>
<accession>A0A0F9CPX3</accession>
<evidence type="ECO:0000313" key="1">
    <source>
        <dbReference type="EMBL" id="KKL28472.1"/>
    </source>
</evidence>
<dbReference type="AlphaFoldDB" id="A0A0F9CPX3"/>
<sequence length="97" mass="10859">MKKLLLLGVLVLFLIGTVSAFEIDNKLTYSNEDLKVTFENLWGLPLIGSELGTAELKSHPSVNYVKRVGAGNQVTMWYDFDFVDLYENGLGDVEFTP</sequence>
<proteinExistence type="predicted"/>
<reference evidence="1" key="1">
    <citation type="journal article" date="2015" name="Nature">
        <title>Complex archaea that bridge the gap between prokaryotes and eukaryotes.</title>
        <authorList>
            <person name="Spang A."/>
            <person name="Saw J.H."/>
            <person name="Jorgensen S.L."/>
            <person name="Zaremba-Niedzwiedzka K."/>
            <person name="Martijn J."/>
            <person name="Lind A.E."/>
            <person name="van Eijk R."/>
            <person name="Schleper C."/>
            <person name="Guy L."/>
            <person name="Ettema T.J."/>
        </authorList>
    </citation>
    <scope>NUCLEOTIDE SEQUENCE</scope>
</reference>